<dbReference type="EMBL" id="CP002683">
    <property type="protein sequence ID" value="AEH43950.1"/>
    <property type="molecule type" value="Genomic_DNA"/>
</dbReference>
<dbReference type="EC" id="3.1.3.1" evidence="6"/>
<sequence>MFKKLRFIISLCFCLLFIQVLSAHAFTYPDRVFFHKPQVKVKKAKYVILLIGDGMGYWHVDALRRYLNVSKTNMESLRYFGYMTTFMRNSTGEGGLSGEYWDDPNELGSYDPALGGRTPWEIQPVPAYVDEGATDSAAAGSALASGHKTVKYALNVVPKPEGYPADEPFTVKYYPTIVDFAEAKGMATGVVTSVPFSHATPAAFIAKTQYRKNYGEIARQMIFSNLDVIMGAGHPYYDDNGNLREEPNFYYWSRNKGPYIDDEDGEALYEKVVNGVRGRVFVDKKEDFEDLADGDGLFHGGPMPRRVFGLAQVANTLQASRNIDDGDPSDDWKVGGQAFITNVPSLETMTRAALEVLEQDEDGFFVMIEGGAIDWASHANNMTRMLEEIIDFDNAVKAVIDWVNDPNNGSNWDNTLVVVVADHETGHLQPLNVTGDEVIKEQCWGLNCEGWHHHTNSLVPIYAQGVCARALKAKYDGDIKDNTQIFKVMYQAIERGCYELRIPE</sequence>
<gene>
    <name evidence="6" type="ordered locus">Thein_0065</name>
</gene>
<evidence type="ECO:0000256" key="5">
    <source>
        <dbReference type="SAM" id="SignalP"/>
    </source>
</evidence>
<dbReference type="HOGENOM" id="CLU_008539_7_0_0"/>
<proteinExistence type="inferred from homology"/>
<dbReference type="GO" id="GO:0004035">
    <property type="term" value="F:alkaline phosphatase activity"/>
    <property type="evidence" value="ECO:0007669"/>
    <property type="project" value="UniProtKB-EC"/>
</dbReference>
<dbReference type="OrthoDB" id="9794455at2"/>
<dbReference type="FunCoup" id="F8A8E6">
    <property type="interactions" value="227"/>
</dbReference>
<dbReference type="eggNOG" id="COG1785">
    <property type="taxonomic scope" value="Bacteria"/>
</dbReference>
<dbReference type="InParanoid" id="F8A8E6"/>
<dbReference type="InterPro" id="IPR017850">
    <property type="entry name" value="Alkaline_phosphatase_core_sf"/>
</dbReference>
<feature type="binding site" evidence="3">
    <location>
        <position position="378"/>
    </location>
    <ligand>
        <name>Zn(2+)</name>
        <dbReference type="ChEBI" id="CHEBI:29105"/>
        <label>2</label>
    </ligand>
</feature>
<dbReference type="STRING" id="667014.Thein_0065"/>
<keyword evidence="1" id="KW-0597">Phosphoprotein</keyword>
<evidence type="ECO:0000256" key="3">
    <source>
        <dbReference type="PIRSR" id="PIRSR601952-2"/>
    </source>
</evidence>
<feature type="chain" id="PRO_5003373632" evidence="5">
    <location>
        <begin position="26"/>
        <end position="504"/>
    </location>
</feature>
<dbReference type="SMART" id="SM00098">
    <property type="entry name" value="alkPPc"/>
    <property type="match status" value="1"/>
</dbReference>
<reference evidence="6 7" key="2">
    <citation type="journal article" date="2012" name="Stand. Genomic Sci.">
        <title>Complete genome sequence of the thermophilic sulfate-reducing ocean bacterium Thermodesulfatator indicus type strain (CIR29812(T)).</title>
        <authorList>
            <person name="Anderson I."/>
            <person name="Saunders E."/>
            <person name="Lapidus A."/>
            <person name="Nolan M."/>
            <person name="Lucas S."/>
            <person name="Tice H."/>
            <person name="Del Rio T.G."/>
            <person name="Cheng J.F."/>
            <person name="Han C."/>
            <person name="Tapia R."/>
            <person name="Goodwin L.A."/>
            <person name="Pitluck S."/>
            <person name="Liolios K."/>
            <person name="Mavromatis K."/>
            <person name="Pagani I."/>
            <person name="Ivanova N."/>
            <person name="Mikhailova N."/>
            <person name="Pati A."/>
            <person name="Chen A."/>
            <person name="Palaniappan K."/>
            <person name="Land M."/>
            <person name="Hauser L."/>
            <person name="Jeffries C.D."/>
            <person name="Chang Y.J."/>
            <person name="Brambilla E.M."/>
            <person name="Rohde M."/>
            <person name="Spring S."/>
            <person name="Goker M."/>
            <person name="Detter J.C."/>
            <person name="Woyke T."/>
            <person name="Bristow J."/>
            <person name="Eisen J.A."/>
            <person name="Markowitz V."/>
            <person name="Hugenholtz P."/>
            <person name="Kyrpides N.C."/>
            <person name="Klenk H.P."/>
        </authorList>
    </citation>
    <scope>NUCLEOTIDE SEQUENCE [LARGE SCALE GENOMIC DNA]</scope>
    <source>
        <strain evidence="7">DSM 15286 / JCM 11887 / CIR29812</strain>
    </source>
</reference>
<dbReference type="CDD" id="cd16012">
    <property type="entry name" value="ALP"/>
    <property type="match status" value="1"/>
</dbReference>
<feature type="binding site" evidence="3">
    <location>
        <position position="53"/>
    </location>
    <ligand>
        <name>Zn(2+)</name>
        <dbReference type="ChEBI" id="CHEBI:29105"/>
        <label>2</label>
    </ligand>
</feature>
<dbReference type="PANTHER" id="PTHR11596">
    <property type="entry name" value="ALKALINE PHOSPHATASE"/>
    <property type="match status" value="1"/>
</dbReference>
<evidence type="ECO:0000256" key="1">
    <source>
        <dbReference type="ARBA" id="ARBA00022553"/>
    </source>
</evidence>
<keyword evidence="3" id="KW-0862">Zinc</keyword>
<comment type="similarity">
    <text evidence="4">Belongs to the alkaline phosphatase family.</text>
</comment>
<comment type="cofactor">
    <cofactor evidence="3">
        <name>Mg(2+)</name>
        <dbReference type="ChEBI" id="CHEBI:18420"/>
    </cofactor>
    <text evidence="3">Binds 1 Mg(2+) ion.</text>
</comment>
<dbReference type="PATRIC" id="fig|667014.3.peg.70"/>
<feature type="binding site" evidence="3">
    <location>
        <position position="422"/>
    </location>
    <ligand>
        <name>Zn(2+)</name>
        <dbReference type="ChEBI" id="CHEBI:29105"/>
        <label>2</label>
    </ligand>
</feature>
<feature type="active site" description="Phosphoserine intermediate" evidence="2">
    <location>
        <position position="136"/>
    </location>
</feature>
<dbReference type="Gene3D" id="3.40.720.10">
    <property type="entry name" value="Alkaline Phosphatase, subunit A"/>
    <property type="match status" value="1"/>
</dbReference>
<feature type="binding site" evidence="3">
    <location>
        <position position="369"/>
    </location>
    <ligand>
        <name>Mg(2+)</name>
        <dbReference type="ChEBI" id="CHEBI:18420"/>
    </ligand>
</feature>
<dbReference type="PaxDb" id="667014-Thein_0065"/>
<dbReference type="AlphaFoldDB" id="F8A8E6"/>
<dbReference type="PANTHER" id="PTHR11596:SF5">
    <property type="entry name" value="ALKALINE PHOSPHATASE"/>
    <property type="match status" value="1"/>
</dbReference>
<evidence type="ECO:0000256" key="2">
    <source>
        <dbReference type="PIRSR" id="PIRSR601952-1"/>
    </source>
</evidence>
<dbReference type="GO" id="GO:0046872">
    <property type="term" value="F:metal ion binding"/>
    <property type="evidence" value="ECO:0007669"/>
    <property type="project" value="UniProtKB-KW"/>
</dbReference>
<dbReference type="SMR" id="F8A8E6"/>
<feature type="signal peptide" evidence="5">
    <location>
        <begin position="1"/>
        <end position="25"/>
    </location>
</feature>
<organism evidence="6 7">
    <name type="scientific">Thermodesulfatator indicus (strain DSM 15286 / JCM 11887 / CIR29812)</name>
    <dbReference type="NCBI Taxonomy" id="667014"/>
    <lineage>
        <taxon>Bacteria</taxon>
        <taxon>Pseudomonadati</taxon>
        <taxon>Thermodesulfobacteriota</taxon>
        <taxon>Thermodesulfobacteria</taxon>
        <taxon>Thermodesulfobacteriales</taxon>
        <taxon>Thermodesulfatatoraceae</taxon>
        <taxon>Thermodesulfatator</taxon>
    </lineage>
</organism>
<keyword evidence="3" id="KW-0460">Magnesium</keyword>
<reference evidence="7" key="1">
    <citation type="submission" date="2011-04" db="EMBL/GenBank/DDBJ databases">
        <title>The complete genome of Thermodesulfatator indicus DSM 15286.</title>
        <authorList>
            <person name="Lucas S."/>
            <person name="Copeland A."/>
            <person name="Lapidus A."/>
            <person name="Bruce D."/>
            <person name="Goodwin L."/>
            <person name="Pitluck S."/>
            <person name="Peters L."/>
            <person name="Kyrpides N."/>
            <person name="Mavromatis K."/>
            <person name="Pagani I."/>
            <person name="Ivanova N."/>
            <person name="Saunders L."/>
            <person name="Detter J.C."/>
            <person name="Tapia R."/>
            <person name="Han C."/>
            <person name="Land M."/>
            <person name="Hauser L."/>
            <person name="Markowitz V."/>
            <person name="Cheng J.-F."/>
            <person name="Hugenholtz P."/>
            <person name="Woyke T."/>
            <person name="Wu D."/>
            <person name="Spring S."/>
            <person name="Schroeder M."/>
            <person name="Brambilla E."/>
            <person name="Klenk H.-P."/>
            <person name="Eisen J.A."/>
        </authorList>
    </citation>
    <scope>NUCLEOTIDE SEQUENCE [LARGE SCALE GENOMIC DNA]</scope>
    <source>
        <strain evidence="7">DSM 15286 / JCM 11887 / CIR29812</strain>
    </source>
</reference>
<keyword evidence="5" id="KW-0732">Signal</keyword>
<name>F8A8E6_THEID</name>
<evidence type="ECO:0000313" key="7">
    <source>
        <dbReference type="Proteomes" id="UP000006793"/>
    </source>
</evidence>
<protein>
    <submittedName>
        <fullName evidence="6">Alkaline phosphatase</fullName>
        <ecNumber evidence="6">3.1.3.1</ecNumber>
    </submittedName>
</protein>
<evidence type="ECO:0000313" key="6">
    <source>
        <dbReference type="EMBL" id="AEH43950.1"/>
    </source>
</evidence>
<keyword evidence="7" id="KW-1185">Reference proteome</keyword>
<accession>F8A8E6</accession>
<dbReference type="PRINTS" id="PR00113">
    <property type="entry name" value="ALKPHPHTASE"/>
</dbReference>
<feature type="binding site" evidence="3">
    <location>
        <position position="374"/>
    </location>
    <ligand>
        <name>Zn(2+)</name>
        <dbReference type="ChEBI" id="CHEBI:29105"/>
        <label>2</label>
    </ligand>
</feature>
<keyword evidence="3" id="KW-0479">Metal-binding</keyword>
<feature type="binding site" evidence="3">
    <location>
        <position position="53"/>
    </location>
    <ligand>
        <name>Mg(2+)</name>
        <dbReference type="ChEBI" id="CHEBI:18420"/>
    </ligand>
</feature>
<dbReference type="SUPFAM" id="SSF53649">
    <property type="entry name" value="Alkaline phosphatase-like"/>
    <property type="match status" value="1"/>
</dbReference>
<feature type="binding site" evidence="3">
    <location>
        <position position="198"/>
    </location>
    <ligand>
        <name>Mg(2+)</name>
        <dbReference type="ChEBI" id="CHEBI:18420"/>
    </ligand>
</feature>
<keyword evidence="6" id="KW-0378">Hydrolase</keyword>
<dbReference type="Pfam" id="PF00245">
    <property type="entry name" value="Alk_phosphatase"/>
    <property type="match status" value="1"/>
</dbReference>
<dbReference type="KEGG" id="tid:Thein_0065"/>
<evidence type="ECO:0000256" key="4">
    <source>
        <dbReference type="RuleBase" id="RU003946"/>
    </source>
</evidence>
<feature type="binding site" evidence="3">
    <location>
        <position position="200"/>
    </location>
    <ligand>
        <name>Mg(2+)</name>
        <dbReference type="ChEBI" id="CHEBI:18420"/>
    </ligand>
</feature>
<comment type="cofactor">
    <cofactor evidence="3">
        <name>Zn(2+)</name>
        <dbReference type="ChEBI" id="CHEBI:29105"/>
    </cofactor>
    <text evidence="3">Binds 2 Zn(2+) ions.</text>
</comment>
<feature type="binding site" evidence="3">
    <location>
        <position position="423"/>
    </location>
    <ligand>
        <name>Zn(2+)</name>
        <dbReference type="ChEBI" id="CHEBI:29105"/>
        <label>2</label>
    </ligand>
</feature>
<dbReference type="RefSeq" id="WP_013906697.1">
    <property type="nucleotide sequence ID" value="NC_015681.1"/>
</dbReference>
<dbReference type="InterPro" id="IPR001952">
    <property type="entry name" value="Alkaline_phosphatase"/>
</dbReference>
<dbReference type="Proteomes" id="UP000006793">
    <property type="component" value="Chromosome"/>
</dbReference>